<dbReference type="InterPro" id="IPR050164">
    <property type="entry name" value="Peptidase_C19"/>
</dbReference>
<dbReference type="CDD" id="cd14296">
    <property type="entry name" value="UBA1_scUBP14_like"/>
    <property type="match status" value="1"/>
</dbReference>
<evidence type="ECO:0000256" key="8">
    <source>
        <dbReference type="ARBA" id="ARBA00022801"/>
    </source>
</evidence>
<evidence type="ECO:0000259" key="15">
    <source>
        <dbReference type="PROSITE" id="PS50235"/>
    </source>
</evidence>
<dbReference type="InterPro" id="IPR015940">
    <property type="entry name" value="UBA"/>
</dbReference>
<accession>A0A1B7TFG4</accession>
<dbReference type="InterPro" id="IPR018200">
    <property type="entry name" value="USP_CS"/>
</dbReference>
<dbReference type="GO" id="GO:0016579">
    <property type="term" value="P:protein deubiquitination"/>
    <property type="evidence" value="ECO:0007669"/>
    <property type="project" value="InterPro"/>
</dbReference>
<dbReference type="Gene3D" id="1.10.8.10">
    <property type="entry name" value="DNA helicase RuvA subunit, C-terminal domain"/>
    <property type="match status" value="2"/>
</dbReference>
<evidence type="ECO:0000256" key="13">
    <source>
        <dbReference type="PROSITE-ProRule" id="PRU00502"/>
    </source>
</evidence>
<dbReference type="EC" id="3.4.19.12" evidence="3"/>
<gene>
    <name evidence="17" type="ORF">HANVADRAFT_52243</name>
</gene>
<evidence type="ECO:0000256" key="1">
    <source>
        <dbReference type="ARBA" id="ARBA00000707"/>
    </source>
</evidence>
<feature type="active site" description="Nucleophile" evidence="11">
    <location>
        <position position="231"/>
    </location>
</feature>
<protein>
    <recommendedName>
        <fullName evidence="3">ubiquitinyl hydrolase 1</fullName>
        <ecNumber evidence="3">3.4.19.12</ecNumber>
    </recommendedName>
</protein>
<evidence type="ECO:0000256" key="5">
    <source>
        <dbReference type="ARBA" id="ARBA00022723"/>
    </source>
</evidence>
<dbReference type="InterPro" id="IPR001394">
    <property type="entry name" value="Peptidase_C19_UCH"/>
</dbReference>
<dbReference type="Pfam" id="PF02148">
    <property type="entry name" value="zf-UBP"/>
    <property type="match status" value="1"/>
</dbReference>
<dbReference type="PANTHER" id="PTHR24006">
    <property type="entry name" value="UBIQUITIN CARBOXYL-TERMINAL HYDROLASE"/>
    <property type="match status" value="1"/>
</dbReference>
<evidence type="ECO:0000256" key="7">
    <source>
        <dbReference type="ARBA" id="ARBA00022771"/>
    </source>
</evidence>
<dbReference type="GO" id="GO:0006508">
    <property type="term" value="P:proteolysis"/>
    <property type="evidence" value="ECO:0007669"/>
    <property type="project" value="UniProtKB-KW"/>
</dbReference>
<dbReference type="InterPro" id="IPR016652">
    <property type="entry name" value="Ubiquitinyl_hydrolase"/>
</dbReference>
<comment type="caution">
    <text evidence="17">The sequence shown here is derived from an EMBL/GenBank/DDBJ whole genome shotgun (WGS) entry which is preliminary data.</text>
</comment>
<dbReference type="InterPro" id="IPR001607">
    <property type="entry name" value="Znf_UBP"/>
</dbReference>
<dbReference type="Pfam" id="PF00443">
    <property type="entry name" value="UCH"/>
    <property type="match status" value="1"/>
</dbReference>
<dbReference type="Gene3D" id="3.30.40.10">
    <property type="entry name" value="Zinc/RING finger domain, C3HC4 (zinc finger)"/>
    <property type="match status" value="1"/>
</dbReference>
<dbReference type="EMBL" id="LXPE01000008">
    <property type="protein sequence ID" value="OBA27492.1"/>
    <property type="molecule type" value="Genomic_DNA"/>
</dbReference>
<evidence type="ECO:0000256" key="12">
    <source>
        <dbReference type="PIRSR" id="PIRSR016308-3"/>
    </source>
</evidence>
<dbReference type="SUPFAM" id="SSF54001">
    <property type="entry name" value="Cysteine proteinases"/>
    <property type="match status" value="1"/>
</dbReference>
<dbReference type="PROSITE" id="PS00973">
    <property type="entry name" value="USP_2"/>
    <property type="match status" value="1"/>
</dbReference>
<dbReference type="GO" id="GO:0005829">
    <property type="term" value="C:cytosol"/>
    <property type="evidence" value="ECO:0007669"/>
    <property type="project" value="TreeGrafter"/>
</dbReference>
<evidence type="ECO:0000256" key="2">
    <source>
        <dbReference type="ARBA" id="ARBA00009085"/>
    </source>
</evidence>
<dbReference type="GO" id="GO:0004843">
    <property type="term" value="F:cysteine-type deubiquitinase activity"/>
    <property type="evidence" value="ECO:0007669"/>
    <property type="project" value="UniProtKB-EC"/>
</dbReference>
<evidence type="ECO:0000259" key="16">
    <source>
        <dbReference type="PROSITE" id="PS50271"/>
    </source>
</evidence>
<dbReference type="PIRSF" id="PIRSF016308">
    <property type="entry name" value="UBP"/>
    <property type="match status" value="1"/>
</dbReference>
<name>A0A1B7TFG4_9ASCO</name>
<feature type="binding site" evidence="12">
    <location>
        <position position="110"/>
    </location>
    <ligand>
        <name>Zn(2+)</name>
        <dbReference type="ChEBI" id="CHEBI:29105"/>
    </ligand>
</feature>
<dbReference type="GO" id="GO:0008270">
    <property type="term" value="F:zinc ion binding"/>
    <property type="evidence" value="ECO:0007669"/>
    <property type="project" value="UniProtKB-KW"/>
</dbReference>
<keyword evidence="6" id="KW-0677">Repeat</keyword>
<feature type="domain" description="USP" evidence="15">
    <location>
        <begin position="222"/>
        <end position="676"/>
    </location>
</feature>
<dbReference type="Proteomes" id="UP000092321">
    <property type="component" value="Unassembled WGS sequence"/>
</dbReference>
<feature type="domain" description="UBA" evidence="14">
    <location>
        <begin position="478"/>
        <end position="521"/>
    </location>
</feature>
<organism evidence="17 18">
    <name type="scientific">Hanseniaspora valbyensis NRRL Y-1626</name>
    <dbReference type="NCBI Taxonomy" id="766949"/>
    <lineage>
        <taxon>Eukaryota</taxon>
        <taxon>Fungi</taxon>
        <taxon>Dikarya</taxon>
        <taxon>Ascomycota</taxon>
        <taxon>Saccharomycotina</taxon>
        <taxon>Saccharomycetes</taxon>
        <taxon>Saccharomycodales</taxon>
        <taxon>Saccharomycodaceae</taxon>
        <taxon>Hanseniaspora</taxon>
    </lineage>
</organism>
<dbReference type="OrthoDB" id="361536at2759"/>
<evidence type="ECO:0000313" key="18">
    <source>
        <dbReference type="Proteomes" id="UP000092321"/>
    </source>
</evidence>
<evidence type="ECO:0000256" key="9">
    <source>
        <dbReference type="ARBA" id="ARBA00022807"/>
    </source>
</evidence>
<evidence type="ECO:0000259" key="14">
    <source>
        <dbReference type="PROSITE" id="PS50030"/>
    </source>
</evidence>
<evidence type="ECO:0000256" key="3">
    <source>
        <dbReference type="ARBA" id="ARBA00012759"/>
    </source>
</evidence>
<dbReference type="Gene3D" id="3.90.70.10">
    <property type="entry name" value="Cysteine proteinases"/>
    <property type="match status" value="1"/>
</dbReference>
<keyword evidence="8" id="KW-0378">Hydrolase</keyword>
<dbReference type="PROSITE" id="PS50030">
    <property type="entry name" value="UBA"/>
    <property type="match status" value="2"/>
</dbReference>
<proteinExistence type="inferred from homology"/>
<evidence type="ECO:0000256" key="4">
    <source>
        <dbReference type="ARBA" id="ARBA00022670"/>
    </source>
</evidence>
<feature type="binding site" evidence="12">
    <location>
        <position position="93"/>
    </location>
    <ligand>
        <name>Zn(2+)</name>
        <dbReference type="ChEBI" id="CHEBI:29105"/>
    </ligand>
</feature>
<keyword evidence="9" id="KW-0788">Thiol protease</keyword>
<evidence type="ECO:0000256" key="6">
    <source>
        <dbReference type="ARBA" id="ARBA00022737"/>
    </source>
</evidence>
<keyword evidence="18" id="KW-1185">Reference proteome</keyword>
<dbReference type="SMART" id="SM00165">
    <property type="entry name" value="UBA"/>
    <property type="match status" value="2"/>
</dbReference>
<dbReference type="InterPro" id="IPR028889">
    <property type="entry name" value="USP"/>
</dbReference>
<dbReference type="InterPro" id="IPR013083">
    <property type="entry name" value="Znf_RING/FYVE/PHD"/>
</dbReference>
<feature type="domain" description="UBP-type" evidence="16">
    <location>
        <begin position="64"/>
        <end position="178"/>
    </location>
</feature>
<comment type="similarity">
    <text evidence="2">Belongs to the peptidase C19 family.</text>
</comment>
<dbReference type="GO" id="GO:0005634">
    <property type="term" value="C:nucleus"/>
    <property type="evidence" value="ECO:0007669"/>
    <property type="project" value="TreeGrafter"/>
</dbReference>
<dbReference type="SUPFAM" id="SSF46934">
    <property type="entry name" value="UBA-like"/>
    <property type="match status" value="1"/>
</dbReference>
<reference evidence="18" key="1">
    <citation type="journal article" date="2016" name="Proc. Natl. Acad. Sci. U.S.A.">
        <title>Comparative genomics of biotechnologically important yeasts.</title>
        <authorList>
            <person name="Riley R."/>
            <person name="Haridas S."/>
            <person name="Wolfe K.H."/>
            <person name="Lopes M.R."/>
            <person name="Hittinger C.T."/>
            <person name="Goeker M."/>
            <person name="Salamov A.A."/>
            <person name="Wisecaver J.H."/>
            <person name="Long T.M."/>
            <person name="Calvey C.H."/>
            <person name="Aerts A.L."/>
            <person name="Barry K.W."/>
            <person name="Choi C."/>
            <person name="Clum A."/>
            <person name="Coughlan A.Y."/>
            <person name="Deshpande S."/>
            <person name="Douglass A.P."/>
            <person name="Hanson S.J."/>
            <person name="Klenk H.-P."/>
            <person name="LaButti K.M."/>
            <person name="Lapidus A."/>
            <person name="Lindquist E.A."/>
            <person name="Lipzen A.M."/>
            <person name="Meier-Kolthoff J.P."/>
            <person name="Ohm R.A."/>
            <person name="Otillar R.P."/>
            <person name="Pangilinan J.L."/>
            <person name="Peng Y."/>
            <person name="Rokas A."/>
            <person name="Rosa C.A."/>
            <person name="Scheuner C."/>
            <person name="Sibirny A.A."/>
            <person name="Slot J.C."/>
            <person name="Stielow J.B."/>
            <person name="Sun H."/>
            <person name="Kurtzman C.P."/>
            <person name="Blackwell M."/>
            <person name="Grigoriev I.V."/>
            <person name="Jeffries T.W."/>
        </authorList>
    </citation>
    <scope>NUCLEOTIDE SEQUENCE [LARGE SCALE GENOMIC DNA]</scope>
    <source>
        <strain evidence="18">NRRL Y-1626</strain>
    </source>
</reference>
<dbReference type="PROSITE" id="PS50271">
    <property type="entry name" value="ZF_UBP"/>
    <property type="match status" value="1"/>
</dbReference>
<dbReference type="PANTHER" id="PTHR24006:SF664">
    <property type="entry name" value="UBIQUITIN CARBOXYL-TERMINAL HYDROLASE"/>
    <property type="match status" value="1"/>
</dbReference>
<dbReference type="InterPro" id="IPR009060">
    <property type="entry name" value="UBA-like_sf"/>
</dbReference>
<feature type="binding site" evidence="12">
    <location>
        <position position="90"/>
    </location>
    <ligand>
        <name>Zn(2+)</name>
        <dbReference type="ChEBI" id="CHEBI:29105"/>
    </ligand>
</feature>
<feature type="non-terminal residue" evidence="17">
    <location>
        <position position="1"/>
    </location>
</feature>
<dbReference type="PROSITE" id="PS50235">
    <property type="entry name" value="USP_3"/>
    <property type="match status" value="1"/>
</dbReference>
<keyword evidence="10 12" id="KW-0862">Zinc</keyword>
<sequence>EKKYHTFWQIITKNPSTKSSEVKLNSNDTKTQNNKDLFAWIQKILDKKSNEFQEQDQQWKLEVKTCDHTIALEKNFNNRPLNISKENIKCSQCELNDNLWICLHCGNLGCGREQVGLKGHSHAVEHQKANSDHCLVVKLGSLSGKNRDIYCYKCDDEVTITKPFEDSFNNNLLANLKMNLRVPTEKTLSELNVEQNMKWDFKMTDSSGNNLSSLSPNKNLGTGLLNLGNSCYFNTIIQAIFNGGIGMNDYNILQNDPTFEKLLENVVYVNTNAKIQLNKLVEAIQKSPEQYQNGVKPLIFKKIVSNGNEEFCSGRQQDAMEFFTYFLTFLDEKILDKSNKINDKFFKFNLINKLYCSNGCQMYKLLENYAEESVNIPLDENLENQSLLEKFNDVFATKTTEIDFHCPNCSTIMESRLEFESFPKTLILNPTRIKIENWQPTKTSARLLVPELLDLSDKIFTPVFDELIIKEGDSAEFKPKEELVSQLIEFSGFSRNGCIRALKQTNNDSNLEVALNWMFEHLEDANFNDPLEQATSEGININPESLITMQNMGLPEKLCKKGLHLNNGHIEQALDWVFNNMDDNGEIKIKQEKPKTDAYGDKLVSKSIQYKLTSVICHKGNSVHSGHYVIFIKKIIENEERWVLYNDEKIILINELNANEIQDIQVNGYIYIYKRL</sequence>
<evidence type="ECO:0000256" key="11">
    <source>
        <dbReference type="PIRSR" id="PIRSR016308-1"/>
    </source>
</evidence>
<feature type="binding site" evidence="12">
    <location>
        <position position="122"/>
    </location>
    <ligand>
        <name>Zn(2+)</name>
        <dbReference type="ChEBI" id="CHEBI:29105"/>
    </ligand>
</feature>
<dbReference type="AlphaFoldDB" id="A0A1B7TFG4"/>
<keyword evidence="4" id="KW-0645">Protease</keyword>
<dbReference type="InterPro" id="IPR038765">
    <property type="entry name" value="Papain-like_cys_pep_sf"/>
</dbReference>
<feature type="domain" description="UBA" evidence="14">
    <location>
        <begin position="540"/>
        <end position="580"/>
    </location>
</feature>
<dbReference type="Pfam" id="PF00627">
    <property type="entry name" value="UBA"/>
    <property type="match status" value="1"/>
</dbReference>
<evidence type="ECO:0000313" key="17">
    <source>
        <dbReference type="EMBL" id="OBA27492.1"/>
    </source>
</evidence>
<evidence type="ECO:0000256" key="10">
    <source>
        <dbReference type="ARBA" id="ARBA00022833"/>
    </source>
</evidence>
<feature type="active site" description="Proton acceptor" evidence="11">
    <location>
        <position position="627"/>
    </location>
</feature>
<dbReference type="SUPFAM" id="SSF57850">
    <property type="entry name" value="RING/U-box"/>
    <property type="match status" value="1"/>
</dbReference>
<keyword evidence="5 12" id="KW-0479">Metal-binding</keyword>
<comment type="catalytic activity">
    <reaction evidence="1">
        <text>Thiol-dependent hydrolysis of ester, thioester, amide, peptide and isopeptide bonds formed by the C-terminal Gly of ubiquitin (a 76-residue protein attached to proteins as an intracellular targeting signal).</text>
        <dbReference type="EC" id="3.4.19.12"/>
    </reaction>
</comment>
<dbReference type="SMART" id="SM00290">
    <property type="entry name" value="ZnF_UBP"/>
    <property type="match status" value="1"/>
</dbReference>
<keyword evidence="7 13" id="KW-0863">Zinc-finger</keyword>